<feature type="transmembrane region" description="Helical" evidence="5">
    <location>
        <begin position="217"/>
        <end position="236"/>
    </location>
</feature>
<dbReference type="Pfam" id="PF07690">
    <property type="entry name" value="MFS_1"/>
    <property type="match status" value="1"/>
</dbReference>
<dbReference type="AlphaFoldDB" id="A0A1N7G4M1"/>
<feature type="transmembrane region" description="Helical" evidence="5">
    <location>
        <begin position="48"/>
        <end position="68"/>
    </location>
</feature>
<dbReference type="PROSITE" id="PS50850">
    <property type="entry name" value="MFS"/>
    <property type="match status" value="1"/>
</dbReference>
<dbReference type="GO" id="GO:0005886">
    <property type="term" value="C:plasma membrane"/>
    <property type="evidence" value="ECO:0007669"/>
    <property type="project" value="UniProtKB-SubCell"/>
</dbReference>
<feature type="transmembrane region" description="Helical" evidence="5">
    <location>
        <begin position="288"/>
        <end position="307"/>
    </location>
</feature>
<keyword evidence="4 5" id="KW-0472">Membrane</keyword>
<dbReference type="PANTHER" id="PTHR23527:SF1">
    <property type="entry name" value="BLL3282 PROTEIN"/>
    <property type="match status" value="1"/>
</dbReference>
<evidence type="ECO:0000313" key="7">
    <source>
        <dbReference type="EMBL" id="SIS07454.1"/>
    </source>
</evidence>
<dbReference type="PANTHER" id="PTHR23527">
    <property type="entry name" value="BLL3282 PROTEIN"/>
    <property type="match status" value="1"/>
</dbReference>
<reference evidence="7 8" key="1">
    <citation type="submission" date="2017-01" db="EMBL/GenBank/DDBJ databases">
        <authorList>
            <person name="Mah S.A."/>
            <person name="Swanson W.J."/>
            <person name="Moy G.W."/>
            <person name="Vacquier V.D."/>
        </authorList>
    </citation>
    <scope>NUCLEOTIDE SEQUENCE [LARGE SCALE GENOMIC DNA]</scope>
    <source>
        <strain evidence="7 8">CPCC 203464</strain>
    </source>
</reference>
<evidence type="ECO:0000256" key="3">
    <source>
        <dbReference type="ARBA" id="ARBA00022989"/>
    </source>
</evidence>
<keyword evidence="8" id="KW-1185">Reference proteome</keyword>
<name>A0A1N7G4M1_9NOCA</name>
<feature type="transmembrane region" description="Helical" evidence="5">
    <location>
        <begin position="371"/>
        <end position="391"/>
    </location>
</feature>
<dbReference type="Proteomes" id="UP000186218">
    <property type="component" value="Unassembled WGS sequence"/>
</dbReference>
<feature type="transmembrane region" description="Helical" evidence="5">
    <location>
        <begin position="80"/>
        <end position="99"/>
    </location>
</feature>
<feature type="transmembrane region" description="Helical" evidence="5">
    <location>
        <begin position="148"/>
        <end position="165"/>
    </location>
</feature>
<gene>
    <name evidence="7" type="ORF">SAMN05445060_2487</name>
</gene>
<dbReference type="InterPro" id="IPR052952">
    <property type="entry name" value="MFS-Transporter"/>
</dbReference>
<evidence type="ECO:0000256" key="4">
    <source>
        <dbReference type="ARBA" id="ARBA00023136"/>
    </source>
</evidence>
<feature type="transmembrane region" description="Helical" evidence="5">
    <location>
        <begin position="12"/>
        <end position="36"/>
    </location>
</feature>
<dbReference type="EMBL" id="FTNT01000007">
    <property type="protein sequence ID" value="SIS07454.1"/>
    <property type="molecule type" value="Genomic_DNA"/>
</dbReference>
<comment type="subcellular location">
    <subcellularLocation>
        <location evidence="1">Cell membrane</location>
        <topology evidence="1">Multi-pass membrane protein</topology>
    </subcellularLocation>
</comment>
<accession>A0A1N7G4M1</accession>
<dbReference type="InterPro" id="IPR036259">
    <property type="entry name" value="MFS_trans_sf"/>
</dbReference>
<dbReference type="SUPFAM" id="SSF103473">
    <property type="entry name" value="MFS general substrate transporter"/>
    <property type="match status" value="1"/>
</dbReference>
<dbReference type="InterPro" id="IPR011701">
    <property type="entry name" value="MFS"/>
</dbReference>
<proteinExistence type="predicted"/>
<evidence type="ECO:0000256" key="2">
    <source>
        <dbReference type="ARBA" id="ARBA00022692"/>
    </source>
</evidence>
<evidence type="ECO:0000259" key="6">
    <source>
        <dbReference type="PROSITE" id="PS50850"/>
    </source>
</evidence>
<evidence type="ECO:0000313" key="8">
    <source>
        <dbReference type="Proteomes" id="UP000186218"/>
    </source>
</evidence>
<keyword evidence="3 5" id="KW-1133">Transmembrane helix</keyword>
<dbReference type="InterPro" id="IPR020846">
    <property type="entry name" value="MFS_dom"/>
</dbReference>
<feature type="transmembrane region" description="Helical" evidence="5">
    <location>
        <begin position="248"/>
        <end position="267"/>
    </location>
</feature>
<feature type="transmembrane region" description="Helical" evidence="5">
    <location>
        <begin position="105"/>
        <end position="127"/>
    </location>
</feature>
<protein>
    <submittedName>
        <fullName evidence="7">Nitrate/nitrite transporter NarK</fullName>
    </submittedName>
</protein>
<feature type="transmembrane region" description="Helical" evidence="5">
    <location>
        <begin position="171"/>
        <end position="193"/>
    </location>
</feature>
<dbReference type="STRING" id="1344003.SAMN05445060_2487"/>
<dbReference type="Gene3D" id="1.20.1250.20">
    <property type="entry name" value="MFS general substrate transporter like domains"/>
    <property type="match status" value="2"/>
</dbReference>
<keyword evidence="2 5" id="KW-0812">Transmembrane</keyword>
<organism evidence="7 8">
    <name type="scientific">Williamsia sterculiae</name>
    <dbReference type="NCBI Taxonomy" id="1344003"/>
    <lineage>
        <taxon>Bacteria</taxon>
        <taxon>Bacillati</taxon>
        <taxon>Actinomycetota</taxon>
        <taxon>Actinomycetes</taxon>
        <taxon>Mycobacteriales</taxon>
        <taxon>Nocardiaceae</taxon>
        <taxon>Williamsia</taxon>
    </lineage>
</organism>
<sequence>MSVTEVSARRRWSMLACSLVAAMTTTCAVNGIAFLIPALHRDAGLSLAQASTLAAIPTVGLMISIIPWGTLLDRFGERSVLIVSVSLTLLATAGALVAAMCDAGYPLLGVLLFAGGLSSGAANGASGRIVVGWFRPEQRGTAMGIRQMAQPLGIGVCALTMPAAAQGHGVAAGLAVPVVVSAIGLLVTVVGIIDPPRPQPGGTDDDIRWNPYRASSFLARIHAVSVLLVIPQSVMWTFVPTWLIVGHGWHPATAGILVTCTQVLGAFGRIAAGRISDVWGSRMRPIRVIAGAAACGMALLALTDWLHSPVAAAVMVLASVATVADNGLAFTAIAEYAGPGWSGRGLGVQNTAQYLATAGTTPLFGVMVGSIGFPGSFAAAAITPLIALPLIPRDRSSEADRTVEAPTRS</sequence>
<evidence type="ECO:0000256" key="1">
    <source>
        <dbReference type="ARBA" id="ARBA00004651"/>
    </source>
</evidence>
<evidence type="ECO:0000256" key="5">
    <source>
        <dbReference type="SAM" id="Phobius"/>
    </source>
</evidence>
<feature type="domain" description="Major facilitator superfamily (MFS) profile" evidence="6">
    <location>
        <begin position="1"/>
        <end position="395"/>
    </location>
</feature>
<dbReference type="GO" id="GO:0022857">
    <property type="term" value="F:transmembrane transporter activity"/>
    <property type="evidence" value="ECO:0007669"/>
    <property type="project" value="InterPro"/>
</dbReference>